<protein>
    <submittedName>
        <fullName evidence="1">Uncharacterized protein</fullName>
    </submittedName>
</protein>
<accession>A0ACC0I8A0</accession>
<dbReference type="EMBL" id="CM045763">
    <property type="protein sequence ID" value="KAI8021042.1"/>
    <property type="molecule type" value="Genomic_DNA"/>
</dbReference>
<proteinExistence type="predicted"/>
<reference evidence="1 2" key="1">
    <citation type="journal article" date="2022" name="Plant J.">
        <title>Chromosome-level genome of Camellia lanceoleosa provides a valuable resource for understanding genome evolution and self-incompatibility.</title>
        <authorList>
            <person name="Gong W."/>
            <person name="Xiao S."/>
            <person name="Wang L."/>
            <person name="Liao Z."/>
            <person name="Chang Y."/>
            <person name="Mo W."/>
            <person name="Hu G."/>
            <person name="Li W."/>
            <person name="Zhao G."/>
            <person name="Zhu H."/>
            <person name="Hu X."/>
            <person name="Ji K."/>
            <person name="Xiang X."/>
            <person name="Song Q."/>
            <person name="Yuan D."/>
            <person name="Jin S."/>
            <person name="Zhang L."/>
        </authorList>
    </citation>
    <scope>NUCLEOTIDE SEQUENCE [LARGE SCALE GENOMIC DNA]</scope>
    <source>
        <strain evidence="1">SQ_2022a</strain>
    </source>
</reference>
<gene>
    <name evidence="1" type="ORF">LOK49_LG03G01401</name>
</gene>
<name>A0ACC0I8A0_9ERIC</name>
<keyword evidence="2" id="KW-1185">Reference proteome</keyword>
<evidence type="ECO:0000313" key="1">
    <source>
        <dbReference type="EMBL" id="KAI8021042.1"/>
    </source>
</evidence>
<organism evidence="1 2">
    <name type="scientific">Camellia lanceoleosa</name>
    <dbReference type="NCBI Taxonomy" id="1840588"/>
    <lineage>
        <taxon>Eukaryota</taxon>
        <taxon>Viridiplantae</taxon>
        <taxon>Streptophyta</taxon>
        <taxon>Embryophyta</taxon>
        <taxon>Tracheophyta</taxon>
        <taxon>Spermatophyta</taxon>
        <taxon>Magnoliopsida</taxon>
        <taxon>eudicotyledons</taxon>
        <taxon>Gunneridae</taxon>
        <taxon>Pentapetalae</taxon>
        <taxon>asterids</taxon>
        <taxon>Ericales</taxon>
        <taxon>Theaceae</taxon>
        <taxon>Camellia</taxon>
    </lineage>
</organism>
<dbReference type="Proteomes" id="UP001060215">
    <property type="component" value="Chromosome 6"/>
</dbReference>
<comment type="caution">
    <text evidence="1">The sequence shown here is derived from an EMBL/GenBank/DDBJ whole genome shotgun (WGS) entry which is preliminary data.</text>
</comment>
<evidence type="ECO:0000313" key="2">
    <source>
        <dbReference type="Proteomes" id="UP001060215"/>
    </source>
</evidence>
<sequence length="142" mass="16382">MTITKDEDPVVFYAPIPTNPDNSNQNYVVLPLYPHPHRRRSHNHHHHRYPSLSRCVGVAAAFLLLSTAAFLLYPSDPHLSLARLHLNHIQILTSPQLSLDLSLSHTPSPQSRLLLPRLFFCPCHNRLPRSSARVRHFQWRSH</sequence>